<evidence type="ECO:0000256" key="2">
    <source>
        <dbReference type="ARBA" id="ARBA00010447"/>
    </source>
</evidence>
<dbReference type="GeneID" id="87599639"/>
<dbReference type="PROSITE" id="PS00595">
    <property type="entry name" value="AA_TRANSFER_CLASS_5"/>
    <property type="match status" value="1"/>
</dbReference>
<evidence type="ECO:0000313" key="8">
    <source>
        <dbReference type="EMBL" id="KOO36497.1"/>
    </source>
</evidence>
<gene>
    <name evidence="8" type="ORF">AMD02_18020</name>
</gene>
<evidence type="ECO:0000259" key="7">
    <source>
        <dbReference type="Pfam" id="PF00266"/>
    </source>
</evidence>
<dbReference type="PANTHER" id="PTHR43586">
    <property type="entry name" value="CYSTEINE DESULFURASE"/>
    <property type="match status" value="1"/>
</dbReference>
<reference evidence="8" key="1">
    <citation type="submission" date="2015-08" db="EMBL/GenBank/DDBJ databases">
        <title>Complete DNA Sequence of Pseudomonas syringae pv. actinidiae, the Causal Agent of Kiwifruit Canker Disease.</title>
        <authorList>
            <person name="Rikkerink E.H.A."/>
            <person name="Fineran P.C."/>
        </authorList>
    </citation>
    <scope>NUCLEOTIDE SEQUENCE</scope>
    <source>
        <strain evidence="8">DSM 13666</strain>
    </source>
</reference>
<dbReference type="InterPro" id="IPR016454">
    <property type="entry name" value="Cysteine_dSase"/>
</dbReference>
<evidence type="ECO:0000256" key="3">
    <source>
        <dbReference type="ARBA" id="ARBA00012239"/>
    </source>
</evidence>
<dbReference type="PIRSF" id="PIRSF005572">
    <property type="entry name" value="NifS"/>
    <property type="match status" value="1"/>
</dbReference>
<comment type="similarity">
    <text evidence="2">Belongs to the class-V pyridoxal-phosphate-dependent aminotransferase family. Csd subfamily.</text>
</comment>
<comment type="caution">
    <text evidence="8">The sequence shown here is derived from an EMBL/GenBank/DDBJ whole genome shotgun (WGS) entry which is preliminary data.</text>
</comment>
<dbReference type="InterPro" id="IPR020578">
    <property type="entry name" value="Aminotrans_V_PyrdxlP_BS"/>
</dbReference>
<feature type="domain" description="Aminotransferase class V" evidence="7">
    <location>
        <begin position="2"/>
        <end position="370"/>
    </location>
</feature>
<organism evidence="8">
    <name type="scientific">Halalkalibacterium halodurans</name>
    <name type="common">Bacillus halodurans</name>
    <dbReference type="NCBI Taxonomy" id="86665"/>
    <lineage>
        <taxon>Bacteria</taxon>
        <taxon>Bacillati</taxon>
        <taxon>Bacillota</taxon>
        <taxon>Bacilli</taxon>
        <taxon>Bacillales</taxon>
        <taxon>Bacillaceae</taxon>
        <taxon>Halalkalibacterium (ex Joshi et al. 2022)</taxon>
    </lineage>
</organism>
<dbReference type="RefSeq" id="WP_053432359.1">
    <property type="nucleotide sequence ID" value="NZ_CP040441.1"/>
</dbReference>
<dbReference type="InterPro" id="IPR015424">
    <property type="entry name" value="PyrdxlP-dep_Trfase"/>
</dbReference>
<dbReference type="NCBIfam" id="TIGR01977">
    <property type="entry name" value="am_tr_V_EF2568"/>
    <property type="match status" value="1"/>
</dbReference>
<evidence type="ECO:0000256" key="5">
    <source>
        <dbReference type="ARBA" id="ARBA00050776"/>
    </source>
</evidence>
<sequence>MIYLDQAASSFPKPKEVAEAMVAAVNEYGANPGRGGHRLATQARVTIDETRELLKTLFNAPSKKHVWFYQNATGALNQALFGFPFKEGDHVVSTALEHNSVRRPLEQLRERKGLAITYVQPDEEGIISPEKIAQACTDQTKAIVLSHGSNVTGAYLELEKIGEMAEAHGIVLIVDASQTAGVIDIDMKRDRIGMLACAGHKGLLGPQGTGVLIVADDYGLTPLSYGGTGSYSELIDQPSQWPDRYESGTLNTPGIAGLKAGIEYVLDNGVAQIFAHEWALTERLLKGLGAQKVDVYGPPLPRKRLGVVSFRLSGVDSHEVALILDEHYQIAVRAGLHCAPMTHETLQTTDTGLIRASVGPFNTEREVDQLLQAVMDIQQAFTS</sequence>
<dbReference type="EC" id="2.8.1.7" evidence="3"/>
<evidence type="ECO:0000256" key="4">
    <source>
        <dbReference type="ARBA" id="ARBA00022898"/>
    </source>
</evidence>
<accession>A0A0M0KD57</accession>
<dbReference type="InterPro" id="IPR015422">
    <property type="entry name" value="PyrdxlP-dep_Trfase_small"/>
</dbReference>
<dbReference type="InterPro" id="IPR015421">
    <property type="entry name" value="PyrdxlP-dep_Trfase_major"/>
</dbReference>
<comment type="cofactor">
    <cofactor evidence="1 6">
        <name>pyridoxal 5'-phosphate</name>
        <dbReference type="ChEBI" id="CHEBI:597326"/>
    </cofactor>
</comment>
<dbReference type="PATRIC" id="fig|136160.3.peg.3565"/>
<protein>
    <recommendedName>
        <fullName evidence="3">cysteine desulfurase</fullName>
        <ecNumber evidence="3">2.8.1.7</ecNumber>
    </recommendedName>
</protein>
<comment type="catalytic activity">
    <reaction evidence="5">
        <text>(sulfur carrier)-H + L-cysteine = (sulfur carrier)-SH + L-alanine</text>
        <dbReference type="Rhea" id="RHEA:43892"/>
        <dbReference type="Rhea" id="RHEA-COMP:14737"/>
        <dbReference type="Rhea" id="RHEA-COMP:14739"/>
        <dbReference type="ChEBI" id="CHEBI:29917"/>
        <dbReference type="ChEBI" id="CHEBI:35235"/>
        <dbReference type="ChEBI" id="CHEBI:57972"/>
        <dbReference type="ChEBI" id="CHEBI:64428"/>
        <dbReference type="EC" id="2.8.1.7"/>
    </reaction>
</comment>
<proteinExistence type="inferred from homology"/>
<dbReference type="SUPFAM" id="SSF53383">
    <property type="entry name" value="PLP-dependent transferases"/>
    <property type="match status" value="1"/>
</dbReference>
<dbReference type="AlphaFoldDB" id="A0A0M0KD57"/>
<evidence type="ECO:0000256" key="6">
    <source>
        <dbReference type="RuleBase" id="RU004504"/>
    </source>
</evidence>
<dbReference type="InterPro" id="IPR000192">
    <property type="entry name" value="Aminotrans_V_dom"/>
</dbReference>
<dbReference type="PANTHER" id="PTHR43586:SF4">
    <property type="entry name" value="ISOPENICILLIN N EPIMERASE"/>
    <property type="match status" value="1"/>
</dbReference>
<dbReference type="Gene3D" id="3.40.640.10">
    <property type="entry name" value="Type I PLP-dependent aspartate aminotransferase-like (Major domain)"/>
    <property type="match status" value="1"/>
</dbReference>
<dbReference type="Pfam" id="PF00266">
    <property type="entry name" value="Aminotran_5"/>
    <property type="match status" value="1"/>
</dbReference>
<dbReference type="EMBL" id="LILD01000010">
    <property type="protein sequence ID" value="KOO36497.1"/>
    <property type="molecule type" value="Genomic_DNA"/>
</dbReference>
<keyword evidence="4" id="KW-0663">Pyridoxal phosphate</keyword>
<dbReference type="Gene3D" id="3.90.1150.10">
    <property type="entry name" value="Aspartate Aminotransferase, domain 1"/>
    <property type="match status" value="1"/>
</dbReference>
<dbReference type="InterPro" id="IPR010969">
    <property type="entry name" value="Cys_dSase-rel_unknwn_funct"/>
</dbReference>
<name>A0A0M0KD57_ALKHA</name>
<evidence type="ECO:0000256" key="1">
    <source>
        <dbReference type="ARBA" id="ARBA00001933"/>
    </source>
</evidence>
<dbReference type="GO" id="GO:0031071">
    <property type="term" value="F:cysteine desulfurase activity"/>
    <property type="evidence" value="ECO:0007669"/>
    <property type="project" value="UniProtKB-EC"/>
</dbReference>